<reference evidence="3" key="1">
    <citation type="submission" date="2011-12" db="EMBL/GenBank/DDBJ databases">
        <authorList>
            <consortium name="The Broad Institute Genome Sequencing Platform"/>
            <person name="Russ C."/>
            <person name="Tyler B."/>
            <person name="Panabieres F."/>
            <person name="Shan W."/>
            <person name="Tripathy S."/>
            <person name="Grunwald N."/>
            <person name="Machado M."/>
            <person name="Young S.K."/>
            <person name="Zeng Q."/>
            <person name="Gargeya S."/>
            <person name="Fitzgerald M."/>
            <person name="Haas B."/>
            <person name="Abouelleil A."/>
            <person name="Alvarado L."/>
            <person name="Arachchi H.M."/>
            <person name="Berlin A."/>
            <person name="Chapman S.B."/>
            <person name="Gearin G."/>
            <person name="Goldberg J."/>
            <person name="Griggs A."/>
            <person name="Gujja S."/>
            <person name="Hansen M."/>
            <person name="Heiman D."/>
            <person name="Howarth C."/>
            <person name="Larimer J."/>
            <person name="Lui A."/>
            <person name="MacDonald P.J.P."/>
            <person name="McCowen C."/>
            <person name="Montmayeur A."/>
            <person name="Murphy C."/>
            <person name="Neiman D."/>
            <person name="Pearson M."/>
            <person name="Priest M."/>
            <person name="Roberts A."/>
            <person name="Saif S."/>
            <person name="Shea T."/>
            <person name="Sisk P."/>
            <person name="Stolte C."/>
            <person name="Sykes S."/>
            <person name="Wortman J."/>
            <person name="Nusbaum C."/>
            <person name="Birren B."/>
        </authorList>
    </citation>
    <scope>NUCLEOTIDE SEQUENCE [LARGE SCALE GENOMIC DNA]</scope>
    <source>
        <strain evidence="3">INRA-310</strain>
    </source>
</reference>
<name>W2R733_PHYN3</name>
<feature type="region of interest" description="Disordered" evidence="1">
    <location>
        <begin position="58"/>
        <end position="80"/>
    </location>
</feature>
<dbReference type="RefSeq" id="XP_008894257.1">
    <property type="nucleotide sequence ID" value="XM_008896009.1"/>
</dbReference>
<evidence type="ECO:0008006" key="4">
    <source>
        <dbReference type="Google" id="ProtNLM"/>
    </source>
</evidence>
<organism evidence="2 3">
    <name type="scientific">Phytophthora nicotianae (strain INRA-310)</name>
    <name type="common">Phytophthora parasitica</name>
    <dbReference type="NCBI Taxonomy" id="761204"/>
    <lineage>
        <taxon>Eukaryota</taxon>
        <taxon>Sar</taxon>
        <taxon>Stramenopiles</taxon>
        <taxon>Oomycota</taxon>
        <taxon>Peronosporomycetes</taxon>
        <taxon>Peronosporales</taxon>
        <taxon>Peronosporaceae</taxon>
        <taxon>Phytophthora</taxon>
    </lineage>
</organism>
<evidence type="ECO:0000313" key="3">
    <source>
        <dbReference type="Proteomes" id="UP000018817"/>
    </source>
</evidence>
<evidence type="ECO:0000256" key="1">
    <source>
        <dbReference type="SAM" id="MobiDB-lite"/>
    </source>
</evidence>
<dbReference type="PANTHER" id="PTHR40866:SF1">
    <property type="entry name" value="BED-TYPE DOMAIN-CONTAINING PROTEIN"/>
    <property type="match status" value="1"/>
</dbReference>
<gene>
    <name evidence="2" type="ORF">PPTG_03332</name>
</gene>
<dbReference type="PANTHER" id="PTHR40866">
    <property type="entry name" value="BED-TYPE DOMAIN-CONTAINING PROTEIN"/>
    <property type="match status" value="1"/>
</dbReference>
<dbReference type="EMBL" id="KI669564">
    <property type="protein sequence ID" value="ETN20300.1"/>
    <property type="molecule type" value="Genomic_DNA"/>
</dbReference>
<reference evidence="2 3" key="2">
    <citation type="submission" date="2013-11" db="EMBL/GenBank/DDBJ databases">
        <title>The Genome Sequence of Phytophthora parasitica INRA-310.</title>
        <authorList>
            <consortium name="The Broad Institute Genomics Platform"/>
            <person name="Russ C."/>
            <person name="Tyler B."/>
            <person name="Panabieres F."/>
            <person name="Shan W."/>
            <person name="Tripathy S."/>
            <person name="Grunwald N."/>
            <person name="Machado M."/>
            <person name="Johnson C.S."/>
            <person name="Arredondo F."/>
            <person name="Hong C."/>
            <person name="Coffey M."/>
            <person name="Young S.K."/>
            <person name="Zeng Q."/>
            <person name="Gargeya S."/>
            <person name="Fitzgerald M."/>
            <person name="Abouelleil A."/>
            <person name="Alvarado L."/>
            <person name="Chapman S.B."/>
            <person name="Gainer-Dewar J."/>
            <person name="Goldberg J."/>
            <person name="Griggs A."/>
            <person name="Gujja S."/>
            <person name="Hansen M."/>
            <person name="Howarth C."/>
            <person name="Imamovic A."/>
            <person name="Ireland A."/>
            <person name="Larimer J."/>
            <person name="McCowan C."/>
            <person name="Murphy C."/>
            <person name="Pearson M."/>
            <person name="Poon T.W."/>
            <person name="Priest M."/>
            <person name="Roberts A."/>
            <person name="Saif S."/>
            <person name="Shea T."/>
            <person name="Sykes S."/>
            <person name="Wortman J."/>
            <person name="Nusbaum C."/>
            <person name="Birren B."/>
        </authorList>
    </citation>
    <scope>NUCLEOTIDE SEQUENCE [LARGE SCALE GENOMIC DNA]</scope>
    <source>
        <strain evidence="2 3">INRA-310</strain>
    </source>
</reference>
<accession>W2R733</accession>
<protein>
    <recommendedName>
        <fullName evidence="4">HAT C-terminal dimerisation domain-containing protein</fullName>
    </recommendedName>
</protein>
<evidence type="ECO:0000313" key="2">
    <source>
        <dbReference type="EMBL" id="ETN20300.1"/>
    </source>
</evidence>
<dbReference type="VEuPathDB" id="FungiDB:PPTG_03332"/>
<dbReference type="AlphaFoldDB" id="W2R733"/>
<dbReference type="GeneID" id="20173511"/>
<dbReference type="Proteomes" id="UP000018817">
    <property type="component" value="Unassembled WGS sequence"/>
</dbReference>
<proteinExistence type="predicted"/>
<sequence length="189" mass="21391">MVQYIPPTSNVVARLFSQAKVVLSPLRQSMSSVQLERVLFLKINRRFWSVKTVQEDRRLRASPSQGSRGPDISGKNRRDAAEANDVNYFTARRAVIAARQEPKQHDGVRATSITMTVEGMSKPNELIDEHCRMTLSQLCDCLHSDIAVVVSKTPAHRALQSMLYSIKQLRIEKATMNPNANKEKHMEQC</sequence>